<dbReference type="EMBL" id="LT629799">
    <property type="protein sequence ID" value="SDU89827.1"/>
    <property type="molecule type" value="Genomic_DNA"/>
</dbReference>
<name>A0A1H2M9A1_9ACTN</name>
<gene>
    <name evidence="3" type="ORF">SAMN04488544_1637</name>
</gene>
<dbReference type="InterPro" id="IPR046253">
    <property type="entry name" value="DUF6286"/>
</dbReference>
<evidence type="ECO:0000313" key="3">
    <source>
        <dbReference type="EMBL" id="SDU89827.1"/>
    </source>
</evidence>
<dbReference type="OrthoDB" id="4946415at2"/>
<organism evidence="3 4">
    <name type="scientific">Microlunatus sagamiharensis</name>
    <dbReference type="NCBI Taxonomy" id="546874"/>
    <lineage>
        <taxon>Bacteria</taxon>
        <taxon>Bacillati</taxon>
        <taxon>Actinomycetota</taxon>
        <taxon>Actinomycetes</taxon>
        <taxon>Propionibacteriales</taxon>
        <taxon>Propionibacteriaceae</taxon>
        <taxon>Microlunatus</taxon>
    </lineage>
</organism>
<keyword evidence="1" id="KW-0812">Transmembrane</keyword>
<keyword evidence="4" id="KW-1185">Reference proteome</keyword>
<dbReference type="AlphaFoldDB" id="A0A1H2M9A1"/>
<feature type="transmembrane region" description="Helical" evidence="1">
    <location>
        <begin position="21"/>
        <end position="42"/>
    </location>
</feature>
<evidence type="ECO:0000313" key="4">
    <source>
        <dbReference type="Proteomes" id="UP000198825"/>
    </source>
</evidence>
<evidence type="ECO:0000259" key="2">
    <source>
        <dbReference type="Pfam" id="PF19803"/>
    </source>
</evidence>
<dbReference type="Proteomes" id="UP000198825">
    <property type="component" value="Chromosome I"/>
</dbReference>
<dbReference type="STRING" id="546874.SAMN04488544_1637"/>
<reference evidence="4" key="1">
    <citation type="submission" date="2016-10" db="EMBL/GenBank/DDBJ databases">
        <authorList>
            <person name="Varghese N."/>
            <person name="Submissions S."/>
        </authorList>
    </citation>
    <scope>NUCLEOTIDE SEQUENCE [LARGE SCALE GENOMIC DNA]</scope>
    <source>
        <strain evidence="4">DSM 21743</strain>
    </source>
</reference>
<keyword evidence="1" id="KW-0472">Membrane</keyword>
<protein>
    <recommendedName>
        <fullName evidence="2">DUF6286 domain-containing protein</fullName>
    </recommendedName>
</protein>
<evidence type="ECO:0000256" key="1">
    <source>
        <dbReference type="SAM" id="Phobius"/>
    </source>
</evidence>
<feature type="domain" description="DUF6286" evidence="2">
    <location>
        <begin position="76"/>
        <end position="183"/>
    </location>
</feature>
<feature type="transmembrane region" description="Helical" evidence="1">
    <location>
        <begin position="62"/>
        <end position="86"/>
    </location>
</feature>
<accession>A0A1H2M9A1</accession>
<sequence length="188" mass="19266">MSSTRPRRLRRRPSRTVPASIVAAVITALGVLTVIAAISRLVTGTWPSQVSTPAGSVAGQTLGSTLAVVATAVALVVGVVLLVAGVKPGGFRSAQLSGPEGEPAEQTDYVITNTAIARLAAAEADRVDGVDKVGASVAGRRVRLRVTTTSEQADEIRGRVVRQVTDTLSAAGLHPAPRVSATVTTKDI</sequence>
<dbReference type="RefSeq" id="WP_091074002.1">
    <property type="nucleotide sequence ID" value="NZ_LT629799.1"/>
</dbReference>
<dbReference type="Pfam" id="PF19803">
    <property type="entry name" value="DUF6286"/>
    <property type="match status" value="1"/>
</dbReference>
<proteinExistence type="predicted"/>
<keyword evidence="1" id="KW-1133">Transmembrane helix</keyword>